<reference evidence="5" key="2">
    <citation type="submission" date="2020-09" db="EMBL/GenBank/DDBJ databases">
        <authorList>
            <person name="Sun Q."/>
            <person name="Zhou Y."/>
        </authorList>
    </citation>
    <scope>NUCLEOTIDE SEQUENCE</scope>
    <source>
        <strain evidence="5">CGMCC 1.15178</strain>
    </source>
</reference>
<organism evidence="5 6">
    <name type="scientific">Paenibacillus nasutitermitis</name>
    <dbReference type="NCBI Taxonomy" id="1652958"/>
    <lineage>
        <taxon>Bacteria</taxon>
        <taxon>Bacillati</taxon>
        <taxon>Bacillota</taxon>
        <taxon>Bacilli</taxon>
        <taxon>Bacillales</taxon>
        <taxon>Paenibacillaceae</taxon>
        <taxon>Paenibacillus</taxon>
    </lineage>
</organism>
<dbReference type="PROSITE" id="PS50893">
    <property type="entry name" value="ABC_TRANSPORTER_2"/>
    <property type="match status" value="1"/>
</dbReference>
<name>A0A916Z378_9BACL</name>
<evidence type="ECO:0000259" key="4">
    <source>
        <dbReference type="PROSITE" id="PS50893"/>
    </source>
</evidence>
<dbReference type="AlphaFoldDB" id="A0A916Z378"/>
<dbReference type="InterPro" id="IPR003593">
    <property type="entry name" value="AAA+_ATPase"/>
</dbReference>
<sequence>MKMETPSIPIVKQSQHPDPILQAVNVKKVFGRGETAVTAVKNIHLDIAAGSMVALKGRSGSGKTTLLNLLAALDQPTEGQVLFNGQELSRLPEKQRSLWRRSQLGLVFQAFGLIPLMSAYENVEFALRIAGTDKKLNKERAETALEWVGMKSRMKHRPPELSGGEQQRVAIARAIAHEPLLLLADEPTAELDSRMGLQVIKVFRDLVERRGMTVVMTTHDPGIMEIVDHVIALEDGEIVAEPKS</sequence>
<dbReference type="GO" id="GO:0022857">
    <property type="term" value="F:transmembrane transporter activity"/>
    <property type="evidence" value="ECO:0007669"/>
    <property type="project" value="TreeGrafter"/>
</dbReference>
<dbReference type="SUPFAM" id="SSF52540">
    <property type="entry name" value="P-loop containing nucleoside triphosphate hydrolases"/>
    <property type="match status" value="1"/>
</dbReference>
<feature type="domain" description="ABC transporter" evidence="4">
    <location>
        <begin position="21"/>
        <end position="244"/>
    </location>
</feature>
<dbReference type="InterPro" id="IPR027417">
    <property type="entry name" value="P-loop_NTPase"/>
</dbReference>
<keyword evidence="2" id="KW-0547">Nucleotide-binding</keyword>
<dbReference type="GO" id="GO:0098796">
    <property type="term" value="C:membrane protein complex"/>
    <property type="evidence" value="ECO:0007669"/>
    <property type="project" value="UniProtKB-ARBA"/>
</dbReference>
<evidence type="ECO:0000256" key="3">
    <source>
        <dbReference type="ARBA" id="ARBA00022840"/>
    </source>
</evidence>
<protein>
    <submittedName>
        <fullName evidence="5">ABC transporter</fullName>
    </submittedName>
</protein>
<dbReference type="CDD" id="cd03255">
    <property type="entry name" value="ABC_MJ0796_LolCDE_FtsE"/>
    <property type="match status" value="1"/>
</dbReference>
<dbReference type="GO" id="GO:0005524">
    <property type="term" value="F:ATP binding"/>
    <property type="evidence" value="ECO:0007669"/>
    <property type="project" value="UniProtKB-KW"/>
</dbReference>
<dbReference type="GO" id="GO:0005886">
    <property type="term" value="C:plasma membrane"/>
    <property type="evidence" value="ECO:0007669"/>
    <property type="project" value="TreeGrafter"/>
</dbReference>
<dbReference type="GO" id="GO:0016887">
    <property type="term" value="F:ATP hydrolysis activity"/>
    <property type="evidence" value="ECO:0007669"/>
    <property type="project" value="InterPro"/>
</dbReference>
<dbReference type="InterPro" id="IPR017911">
    <property type="entry name" value="MacB-like_ATP-bd"/>
</dbReference>
<dbReference type="Pfam" id="PF00005">
    <property type="entry name" value="ABC_tran"/>
    <property type="match status" value="1"/>
</dbReference>
<dbReference type="EMBL" id="BMHP01000002">
    <property type="protein sequence ID" value="GGD73923.1"/>
    <property type="molecule type" value="Genomic_DNA"/>
</dbReference>
<keyword evidence="3" id="KW-0067">ATP-binding</keyword>
<dbReference type="InterPro" id="IPR003439">
    <property type="entry name" value="ABC_transporter-like_ATP-bd"/>
</dbReference>
<reference evidence="5" key="1">
    <citation type="journal article" date="2014" name="Int. J. Syst. Evol. Microbiol.">
        <title>Complete genome sequence of Corynebacterium casei LMG S-19264T (=DSM 44701T), isolated from a smear-ripened cheese.</title>
        <authorList>
            <consortium name="US DOE Joint Genome Institute (JGI-PGF)"/>
            <person name="Walter F."/>
            <person name="Albersmeier A."/>
            <person name="Kalinowski J."/>
            <person name="Ruckert C."/>
        </authorList>
    </citation>
    <scope>NUCLEOTIDE SEQUENCE</scope>
    <source>
        <strain evidence="5">CGMCC 1.15178</strain>
    </source>
</reference>
<dbReference type="SMART" id="SM00382">
    <property type="entry name" value="AAA"/>
    <property type="match status" value="1"/>
</dbReference>
<evidence type="ECO:0000313" key="6">
    <source>
        <dbReference type="Proteomes" id="UP000612456"/>
    </source>
</evidence>
<dbReference type="InterPro" id="IPR015854">
    <property type="entry name" value="ABC_transpr_LolD-like"/>
</dbReference>
<dbReference type="PROSITE" id="PS00211">
    <property type="entry name" value="ABC_TRANSPORTER_1"/>
    <property type="match status" value="1"/>
</dbReference>
<dbReference type="FunFam" id="3.40.50.300:FF:000032">
    <property type="entry name" value="Export ABC transporter ATP-binding protein"/>
    <property type="match status" value="1"/>
</dbReference>
<dbReference type="InterPro" id="IPR017871">
    <property type="entry name" value="ABC_transporter-like_CS"/>
</dbReference>
<evidence type="ECO:0000256" key="1">
    <source>
        <dbReference type="ARBA" id="ARBA00022448"/>
    </source>
</evidence>
<evidence type="ECO:0000256" key="2">
    <source>
        <dbReference type="ARBA" id="ARBA00022741"/>
    </source>
</evidence>
<evidence type="ECO:0000313" key="5">
    <source>
        <dbReference type="EMBL" id="GGD73923.1"/>
    </source>
</evidence>
<dbReference type="Proteomes" id="UP000612456">
    <property type="component" value="Unassembled WGS sequence"/>
</dbReference>
<dbReference type="Gene3D" id="3.40.50.300">
    <property type="entry name" value="P-loop containing nucleotide triphosphate hydrolases"/>
    <property type="match status" value="1"/>
</dbReference>
<accession>A0A916Z378</accession>
<dbReference type="PANTHER" id="PTHR24220">
    <property type="entry name" value="IMPORT ATP-BINDING PROTEIN"/>
    <property type="match status" value="1"/>
</dbReference>
<keyword evidence="1" id="KW-0813">Transport</keyword>
<keyword evidence="6" id="KW-1185">Reference proteome</keyword>
<proteinExistence type="predicted"/>
<gene>
    <name evidence="5" type="ORF">GCM10010911_34760</name>
</gene>
<comment type="caution">
    <text evidence="5">The sequence shown here is derived from an EMBL/GenBank/DDBJ whole genome shotgun (WGS) entry which is preliminary data.</text>
</comment>